<dbReference type="InterPro" id="IPR053937">
    <property type="entry name" value="GOST_TM"/>
</dbReference>
<keyword evidence="12" id="KW-1185">Reference proteome</keyword>
<dbReference type="Pfam" id="PF21904">
    <property type="entry name" value="CAND6-7_N"/>
    <property type="match status" value="1"/>
</dbReference>
<dbReference type="GO" id="GO:0016020">
    <property type="term" value="C:membrane"/>
    <property type="evidence" value="ECO:0007669"/>
    <property type="project" value="UniProtKB-SubCell"/>
</dbReference>
<dbReference type="OrthoDB" id="29657at2759"/>
<keyword evidence="5 7" id="KW-0472">Membrane</keyword>
<feature type="domain" description="CAND6/7 N-terminal" evidence="10">
    <location>
        <begin position="23"/>
        <end position="142"/>
    </location>
</feature>
<dbReference type="PANTHER" id="PTHR21229">
    <property type="entry name" value="LUNG SEVEN TRANSMEMBRANE RECEPTOR"/>
    <property type="match status" value="1"/>
</dbReference>
<dbReference type="PANTHER" id="PTHR21229:SF2">
    <property type="entry name" value="RE59932P"/>
    <property type="match status" value="1"/>
</dbReference>
<proteinExistence type="predicted"/>
<feature type="transmembrane region" description="Helical" evidence="7">
    <location>
        <begin position="371"/>
        <end position="390"/>
    </location>
</feature>
<feature type="transmembrane region" description="Helical" evidence="7">
    <location>
        <begin position="263"/>
        <end position="282"/>
    </location>
</feature>
<dbReference type="Proteomes" id="UP001149090">
    <property type="component" value="Unassembled WGS sequence"/>
</dbReference>
<feature type="transmembrane region" description="Helical" evidence="7">
    <location>
        <begin position="297"/>
        <end position="318"/>
    </location>
</feature>
<gene>
    <name evidence="11" type="ORF">M0811_09172</name>
</gene>
<dbReference type="InterPro" id="IPR054103">
    <property type="entry name" value="CAND6-7_N"/>
</dbReference>
<feature type="transmembrane region" description="Helical" evidence="7">
    <location>
        <begin position="190"/>
        <end position="213"/>
    </location>
</feature>
<keyword evidence="2 7" id="KW-0812">Transmembrane</keyword>
<dbReference type="AlphaFoldDB" id="A0A9Q0RAY4"/>
<keyword evidence="11" id="KW-0675">Receptor</keyword>
<keyword evidence="4 7" id="KW-1133">Transmembrane helix</keyword>
<comment type="subcellular location">
    <subcellularLocation>
        <location evidence="1">Membrane</location>
        <topology evidence="1">Multi-pass membrane protein</topology>
    </subcellularLocation>
</comment>
<dbReference type="OMA" id="HYIQRLF"/>
<reference evidence="11" key="1">
    <citation type="submission" date="2022-10" db="EMBL/GenBank/DDBJ databases">
        <title>Novel sulphate-reducing endosymbionts in the free-living metamonad Anaeramoeba.</title>
        <authorList>
            <person name="Jerlstrom-Hultqvist J."/>
            <person name="Cepicka I."/>
            <person name="Gallot-Lavallee L."/>
            <person name="Salas-Leiva D."/>
            <person name="Curtis B.A."/>
            <person name="Zahonova K."/>
            <person name="Pipaliya S."/>
            <person name="Dacks J."/>
            <person name="Roger A.J."/>
        </authorList>
    </citation>
    <scope>NUCLEOTIDE SEQUENCE</scope>
    <source>
        <strain evidence="11">BMAN</strain>
    </source>
</reference>
<feature type="compositionally biased region" description="Acidic residues" evidence="6">
    <location>
        <begin position="443"/>
        <end position="466"/>
    </location>
</feature>
<evidence type="ECO:0000256" key="4">
    <source>
        <dbReference type="ARBA" id="ARBA00022989"/>
    </source>
</evidence>
<evidence type="ECO:0000256" key="7">
    <source>
        <dbReference type="SAM" id="Phobius"/>
    </source>
</evidence>
<evidence type="ECO:0000256" key="5">
    <source>
        <dbReference type="ARBA" id="ARBA00023136"/>
    </source>
</evidence>
<keyword evidence="3 8" id="KW-0732">Signal</keyword>
<feature type="region of interest" description="Disordered" evidence="6">
    <location>
        <begin position="431"/>
        <end position="466"/>
    </location>
</feature>
<evidence type="ECO:0000256" key="1">
    <source>
        <dbReference type="ARBA" id="ARBA00004141"/>
    </source>
</evidence>
<name>A0A9Q0RAY4_ANAIG</name>
<feature type="transmembrane region" description="Helical" evidence="7">
    <location>
        <begin position="225"/>
        <end position="251"/>
    </location>
</feature>
<sequence length="466" mass="54786">MKHVFYFIFFLLFSTTFCRITKFKIDNDDRDGFLLRDFGFNKKGTIKFNIKFLEIDSFMSNPPDVGFVIQKIDDEDFDQLDWPNCPNNFADNFAIIAKQEDWKKGFVWQTTINETQEGEYSIYYRNCESSQVSFDIVLTLYNEGPNYLSAGEFPLPGIYLLFFLLYLSVTSLWIMFLVKNRKKTRVNRVHILMSVLLVSKMLAMLCKSIEYYYIKNTGLPNGWNYPYYIFAIFKGILLFIVLLFIGTGWAFIKRSLSSKEKKLFAIIIPLQWLDNMAMVIVSETTQASKEWTTWETLFRLIDIICVCLILFPIVWSINHLKSVASIDGKVAKSLEKLKLFRQFYILTVAFIYFTRIILILFERALTYQTKWVSPFFDELATFLFFIYIGYKFRPEPNNPYLRIGEVDEESSEEDDIDAINLDDFSFQEPTLRNLNENSQKDEESADPNDGNENDDDNDNENENDKK</sequence>
<evidence type="ECO:0000256" key="3">
    <source>
        <dbReference type="ARBA" id="ARBA00022729"/>
    </source>
</evidence>
<evidence type="ECO:0000256" key="8">
    <source>
        <dbReference type="SAM" id="SignalP"/>
    </source>
</evidence>
<organism evidence="11 12">
    <name type="scientific">Anaeramoeba ignava</name>
    <name type="common">Anaerobic marine amoeba</name>
    <dbReference type="NCBI Taxonomy" id="1746090"/>
    <lineage>
        <taxon>Eukaryota</taxon>
        <taxon>Metamonada</taxon>
        <taxon>Anaeramoebidae</taxon>
        <taxon>Anaeramoeba</taxon>
    </lineage>
</organism>
<dbReference type="EMBL" id="JAPDFW010000078">
    <property type="protein sequence ID" value="KAJ5072958.1"/>
    <property type="molecule type" value="Genomic_DNA"/>
</dbReference>
<evidence type="ECO:0000259" key="9">
    <source>
        <dbReference type="Pfam" id="PF06814"/>
    </source>
</evidence>
<evidence type="ECO:0000259" key="10">
    <source>
        <dbReference type="Pfam" id="PF21904"/>
    </source>
</evidence>
<evidence type="ECO:0000256" key="6">
    <source>
        <dbReference type="SAM" id="MobiDB-lite"/>
    </source>
</evidence>
<evidence type="ECO:0000313" key="11">
    <source>
        <dbReference type="EMBL" id="KAJ5072958.1"/>
    </source>
</evidence>
<evidence type="ECO:0000313" key="12">
    <source>
        <dbReference type="Proteomes" id="UP001149090"/>
    </source>
</evidence>
<feature type="transmembrane region" description="Helical" evidence="7">
    <location>
        <begin position="158"/>
        <end position="178"/>
    </location>
</feature>
<dbReference type="InterPro" id="IPR009637">
    <property type="entry name" value="GPR107/GPR108-like"/>
</dbReference>
<comment type="caution">
    <text evidence="11">The sequence shown here is derived from an EMBL/GenBank/DDBJ whole genome shotgun (WGS) entry which is preliminary data.</text>
</comment>
<dbReference type="GO" id="GO:0005794">
    <property type="term" value="C:Golgi apparatus"/>
    <property type="evidence" value="ECO:0007669"/>
    <property type="project" value="TreeGrafter"/>
</dbReference>
<protein>
    <submittedName>
        <fullName evidence="11">Transmembrane receptor</fullName>
    </submittedName>
</protein>
<feature type="signal peptide" evidence="8">
    <location>
        <begin position="1"/>
        <end position="18"/>
    </location>
</feature>
<feature type="chain" id="PRO_5040330627" evidence="8">
    <location>
        <begin position="19"/>
        <end position="466"/>
    </location>
</feature>
<evidence type="ECO:0000256" key="2">
    <source>
        <dbReference type="ARBA" id="ARBA00022692"/>
    </source>
</evidence>
<feature type="transmembrane region" description="Helical" evidence="7">
    <location>
        <begin position="339"/>
        <end position="359"/>
    </location>
</feature>
<feature type="domain" description="GOST seven transmembrane" evidence="9">
    <location>
        <begin position="154"/>
        <end position="399"/>
    </location>
</feature>
<accession>A0A9Q0RAY4</accession>
<dbReference type="Pfam" id="PF06814">
    <property type="entry name" value="GOST_TM"/>
    <property type="match status" value="1"/>
</dbReference>